<protein>
    <submittedName>
        <fullName evidence="1">Uncharacterized protein</fullName>
    </submittedName>
</protein>
<sequence length="708" mass="75180">MAGVRYALGRAAQQDAIRAQVEQTSLQRERIERLATKQEAAATLNAVLGRRSDAPLATPDEAPRLAVHSASLAEALDDADAHPAVRSQQARAEAARTNVVLQRRNRFPDITLGVGAMQFGNGIESTELMFEVEIPFQQRARRERERESRLLEDAALARRDATLRAVEERGASAWSQWTNARERRGLIENTLLPQADATWQSALASYQVGEVDFGTLLEALNEWQGADLARVDALRDELLGAAATLSLAIGVALAALAVGWIAGRATNDSPTAGTSIDGPAAERKVLYYRNPMGLADTSPVPKKDSMGMDYVPVYADDAPPAAPGTVVLPPDKVQALGVRTEAVKRGALSATVRTSGTVEVDETRQYAIAPRFEGWVERLYANQTGMRVSAGQPLLSVYSPQLAAAQQEYRLADETARRLAGSDPASAASMVRLRDAARTRLRNWEISDAQMGKTGLVLTAPADAVVIEKPVVQGARFEPGETILRLADLSKVWVIAKVPAAQAAGIQPGQTARFETVALPGQVAEGEVTFVQPVIDAMTRTVDVRIALPNPAGDLRPGLYGTVVLEEPGAGPVLTVPRSAVLDSGTRQVVLVETGPGRFAPRDVSLGRRGGDRIEILDGLTEGEQVVVSANFLIDAESNLQSALQGLEGHTGHGAPSGTAEDPHAGHGEDAADPHAGHGDEASDPHAGHSMPATPEETPPAPTGHEGH</sequence>
<keyword evidence="2" id="KW-1185">Reference proteome</keyword>
<name>A0ACC2ZSJ8_9EURO</name>
<dbReference type="Proteomes" id="UP001172386">
    <property type="component" value="Unassembled WGS sequence"/>
</dbReference>
<organism evidence="1 2">
    <name type="scientific">Neophaeococcomyces mojaviensis</name>
    <dbReference type="NCBI Taxonomy" id="3383035"/>
    <lineage>
        <taxon>Eukaryota</taxon>
        <taxon>Fungi</taxon>
        <taxon>Dikarya</taxon>
        <taxon>Ascomycota</taxon>
        <taxon>Pezizomycotina</taxon>
        <taxon>Eurotiomycetes</taxon>
        <taxon>Chaetothyriomycetidae</taxon>
        <taxon>Chaetothyriales</taxon>
        <taxon>Chaetothyriales incertae sedis</taxon>
        <taxon>Neophaeococcomyces</taxon>
    </lineage>
</organism>
<evidence type="ECO:0000313" key="2">
    <source>
        <dbReference type="Proteomes" id="UP001172386"/>
    </source>
</evidence>
<gene>
    <name evidence="1" type="ORF">H2198_010149</name>
</gene>
<proteinExistence type="predicted"/>
<evidence type="ECO:0000313" key="1">
    <source>
        <dbReference type="EMBL" id="KAJ9650555.1"/>
    </source>
</evidence>
<accession>A0ACC2ZSJ8</accession>
<reference evidence="1" key="1">
    <citation type="submission" date="2022-10" db="EMBL/GenBank/DDBJ databases">
        <title>Culturing micro-colonial fungi from biological soil crusts in the Mojave desert and describing Neophaeococcomyces mojavensis, and introducing the new genera and species Taxawa tesnikishii.</title>
        <authorList>
            <person name="Kurbessoian T."/>
            <person name="Stajich J.E."/>
        </authorList>
    </citation>
    <scope>NUCLEOTIDE SEQUENCE</scope>
    <source>
        <strain evidence="1">JES_112</strain>
    </source>
</reference>
<dbReference type="EMBL" id="JAPDRQ010000331">
    <property type="protein sequence ID" value="KAJ9650555.1"/>
    <property type="molecule type" value="Genomic_DNA"/>
</dbReference>
<comment type="caution">
    <text evidence="1">The sequence shown here is derived from an EMBL/GenBank/DDBJ whole genome shotgun (WGS) entry which is preliminary data.</text>
</comment>